<dbReference type="EMBL" id="CM003613">
    <property type="protein sequence ID" value="KYP55389.1"/>
    <property type="molecule type" value="Genomic_DNA"/>
</dbReference>
<evidence type="ECO:0008006" key="4">
    <source>
        <dbReference type="Google" id="ProtNLM"/>
    </source>
</evidence>
<dbReference type="Pfam" id="PF14223">
    <property type="entry name" value="Retrotran_gag_2"/>
    <property type="match status" value="1"/>
</dbReference>
<feature type="region of interest" description="Disordered" evidence="1">
    <location>
        <begin position="93"/>
        <end position="123"/>
    </location>
</feature>
<proteinExistence type="predicted"/>
<evidence type="ECO:0000256" key="1">
    <source>
        <dbReference type="SAM" id="MobiDB-lite"/>
    </source>
</evidence>
<dbReference type="AlphaFoldDB" id="A0A151SKW0"/>
<dbReference type="OMA" id="NEEEMCK"/>
<dbReference type="STRING" id="3821.A0A151SKW0"/>
<dbReference type="PANTHER" id="PTHR35317:SF27">
    <property type="entry name" value="RETROVIRUS-RELATED POL POLYPROTEIN FROM TRANSPOSON TNT 1-94"/>
    <property type="match status" value="1"/>
</dbReference>
<accession>A0A151SKW0</accession>
<reference evidence="2 3" key="1">
    <citation type="journal article" date="2012" name="Nat. Biotechnol.">
        <title>Draft genome sequence of pigeonpea (Cajanus cajan), an orphan legume crop of resource-poor farmers.</title>
        <authorList>
            <person name="Varshney R.K."/>
            <person name="Chen W."/>
            <person name="Li Y."/>
            <person name="Bharti A.K."/>
            <person name="Saxena R.K."/>
            <person name="Schlueter J.A."/>
            <person name="Donoghue M.T."/>
            <person name="Azam S."/>
            <person name="Fan G."/>
            <person name="Whaley A.M."/>
            <person name="Farmer A.D."/>
            <person name="Sheridan J."/>
            <person name="Iwata A."/>
            <person name="Tuteja R."/>
            <person name="Penmetsa R.V."/>
            <person name="Wu W."/>
            <person name="Upadhyaya H.D."/>
            <person name="Yang S.P."/>
            <person name="Shah T."/>
            <person name="Saxena K.B."/>
            <person name="Michael T."/>
            <person name="McCombie W.R."/>
            <person name="Yang B."/>
            <person name="Zhang G."/>
            <person name="Yang H."/>
            <person name="Wang J."/>
            <person name="Spillane C."/>
            <person name="Cook D.R."/>
            <person name="May G.D."/>
            <person name="Xu X."/>
            <person name="Jackson S.A."/>
        </authorList>
    </citation>
    <scope>NUCLEOTIDE SEQUENCE [LARGE SCALE GENOMIC DNA]</scope>
    <source>
        <strain evidence="3">cv. Asha</strain>
    </source>
</reference>
<dbReference type="Proteomes" id="UP000075243">
    <property type="component" value="Chromosome 11"/>
</dbReference>
<protein>
    <recommendedName>
        <fullName evidence="4">Retrovirus-related Pol polyprotein from transposon TNT 1-94</fullName>
    </recommendedName>
</protein>
<sequence length="146" mass="17082">EYETIRMKSKESISHYFSWVMTIVNKICTFGDKAEENTIIEKILRSLAPKFNLVVCAIEESNDIDELSLDELQSSLLVHEKKFEQLEVKEQALKASTDTHSNNFRERDRGRGRERDRGRRDQKSKILAKISKATMINFKVWMINLT</sequence>
<evidence type="ECO:0000313" key="3">
    <source>
        <dbReference type="Proteomes" id="UP000075243"/>
    </source>
</evidence>
<feature type="non-terminal residue" evidence="2">
    <location>
        <position position="1"/>
    </location>
</feature>
<evidence type="ECO:0000313" key="2">
    <source>
        <dbReference type="EMBL" id="KYP55389.1"/>
    </source>
</evidence>
<dbReference type="Gramene" id="C.cajan_01563.t">
    <property type="protein sequence ID" value="C.cajan_01563.t.cds1"/>
    <property type="gene ID" value="C.cajan_01563"/>
</dbReference>
<feature type="compositionally biased region" description="Basic and acidic residues" evidence="1">
    <location>
        <begin position="103"/>
        <end position="123"/>
    </location>
</feature>
<name>A0A151SKW0_CAJCA</name>
<gene>
    <name evidence="2" type="ORF">KK1_001601</name>
</gene>
<dbReference type="PANTHER" id="PTHR35317">
    <property type="entry name" value="OS04G0629600 PROTEIN"/>
    <property type="match status" value="1"/>
</dbReference>
<organism evidence="2 3">
    <name type="scientific">Cajanus cajan</name>
    <name type="common">Pigeon pea</name>
    <name type="synonym">Cajanus indicus</name>
    <dbReference type="NCBI Taxonomy" id="3821"/>
    <lineage>
        <taxon>Eukaryota</taxon>
        <taxon>Viridiplantae</taxon>
        <taxon>Streptophyta</taxon>
        <taxon>Embryophyta</taxon>
        <taxon>Tracheophyta</taxon>
        <taxon>Spermatophyta</taxon>
        <taxon>Magnoliopsida</taxon>
        <taxon>eudicotyledons</taxon>
        <taxon>Gunneridae</taxon>
        <taxon>Pentapetalae</taxon>
        <taxon>rosids</taxon>
        <taxon>fabids</taxon>
        <taxon>Fabales</taxon>
        <taxon>Fabaceae</taxon>
        <taxon>Papilionoideae</taxon>
        <taxon>50 kb inversion clade</taxon>
        <taxon>NPAAA clade</taxon>
        <taxon>indigoferoid/millettioid clade</taxon>
        <taxon>Phaseoleae</taxon>
        <taxon>Cajanus</taxon>
    </lineage>
</organism>
<keyword evidence="3" id="KW-1185">Reference proteome</keyword>